<evidence type="ECO:0000313" key="3">
    <source>
        <dbReference type="Proteomes" id="UP000488936"/>
    </source>
</evidence>
<dbReference type="InterPro" id="IPR032627">
    <property type="entry name" value="DUF4876"/>
</dbReference>
<dbReference type="OrthoDB" id="1409865at2"/>
<dbReference type="AlphaFoldDB" id="A0A7K1GNL7"/>
<dbReference type="Proteomes" id="UP000488936">
    <property type="component" value="Unassembled WGS sequence"/>
</dbReference>
<proteinExistence type="predicted"/>
<dbReference type="PROSITE" id="PS51257">
    <property type="entry name" value="PROKAR_LIPOPROTEIN"/>
    <property type="match status" value="1"/>
</dbReference>
<keyword evidence="1" id="KW-0732">Signal</keyword>
<feature type="chain" id="PRO_5029665587" evidence="1">
    <location>
        <begin position="23"/>
        <end position="464"/>
    </location>
</feature>
<comment type="caution">
    <text evidence="2">The sequence shown here is derived from an EMBL/GenBank/DDBJ whole genome shotgun (WGS) entry which is preliminary data.</text>
</comment>
<accession>A0A7K1GNL7</accession>
<sequence>MKNNLILTLLFVCTFLTTSCSSDDQSQELASTIDVSFIGSIDTNYTDLPIDLENTTVEFTNKANGTTSTIKLDKNGIAKAQLRIGQYNIVAKQTLDKKTYNDLIDQTGSKEPKIQDSTISFTANIENLDLQSSKEIHLKLQINKSSDTGLVFKQIYYAGSSLKDGSAYRDQFVEIYNNSPYTEYLDGILLVMLHNATNKTANRPDKENVLLANGGYNWNKSQGNTSDKDLNKDFVYAKKVFKFPGSGKQYPIEPGKSIIVAATAIDHTKNFIIGKPSEFVDPNKTVDLSQADFDVYLLDYLQNTYGIDITEPKYKYNLNTIGIDKMKVIKVQERDISMRFSTDDGILLIKLPTNLPVESLPVVKAPKSNDSTECIRIPIEYTIDAVQIRHATDRRVAPRKIPESLDRGNTFVPNGTYSSESLFRKTRYTLSNGRRVLLDTNNSTEDFTVSNKPIATKAEDSFFD</sequence>
<keyword evidence="3" id="KW-1185">Reference proteome</keyword>
<evidence type="ECO:0000256" key="1">
    <source>
        <dbReference type="SAM" id="SignalP"/>
    </source>
</evidence>
<feature type="signal peptide" evidence="1">
    <location>
        <begin position="1"/>
        <end position="22"/>
    </location>
</feature>
<dbReference type="RefSeq" id="WP_155036486.1">
    <property type="nucleotide sequence ID" value="NZ_JBHTIG010000062.1"/>
</dbReference>
<dbReference type="Pfam" id="PF16215">
    <property type="entry name" value="DUF4876"/>
    <property type="match status" value="1"/>
</dbReference>
<protein>
    <submittedName>
        <fullName evidence="2">DUF4876 domain-containing protein</fullName>
    </submittedName>
</protein>
<organism evidence="2 3">
    <name type="scientific">Myroides pelagicus</name>
    <dbReference type="NCBI Taxonomy" id="270914"/>
    <lineage>
        <taxon>Bacteria</taxon>
        <taxon>Pseudomonadati</taxon>
        <taxon>Bacteroidota</taxon>
        <taxon>Flavobacteriia</taxon>
        <taxon>Flavobacteriales</taxon>
        <taxon>Flavobacteriaceae</taxon>
        <taxon>Myroides</taxon>
    </lineage>
</organism>
<evidence type="ECO:0000313" key="2">
    <source>
        <dbReference type="EMBL" id="MTH30502.1"/>
    </source>
</evidence>
<gene>
    <name evidence="2" type="ORF">GJV77_11395</name>
</gene>
<reference evidence="2 3" key="1">
    <citation type="journal article" date="2006" name="Int. J. Syst. Evol. Microbiol.">
        <title>Myroides pelagicus sp. nov., isolated from seawater in Thailand.</title>
        <authorList>
            <person name="Yoon J."/>
            <person name="Maneerat S."/>
            <person name="Kawai F."/>
            <person name="Yokota A."/>
        </authorList>
    </citation>
    <scope>NUCLEOTIDE SEQUENCE [LARGE SCALE GENOMIC DNA]</scope>
    <source>
        <strain evidence="2 3">SM1T</strain>
    </source>
</reference>
<name>A0A7K1GNL7_9FLAO</name>
<dbReference type="EMBL" id="WMJY01000028">
    <property type="protein sequence ID" value="MTH30502.1"/>
    <property type="molecule type" value="Genomic_DNA"/>
</dbReference>